<keyword evidence="2" id="KW-1185">Reference proteome</keyword>
<dbReference type="RefSeq" id="WP_085225558.1">
    <property type="nucleotide sequence ID" value="NZ_BSQD01000003.1"/>
</dbReference>
<dbReference type="Proteomes" id="UP000192911">
    <property type="component" value="Unassembled WGS sequence"/>
</dbReference>
<reference evidence="2" key="1">
    <citation type="submission" date="2017-04" db="EMBL/GenBank/DDBJ databases">
        <authorList>
            <person name="Varghese N."/>
            <person name="Submissions S."/>
        </authorList>
    </citation>
    <scope>NUCLEOTIDE SEQUENCE [LARGE SCALE GENOMIC DNA]</scope>
    <source>
        <strain evidence="2">Ballard 720</strain>
    </source>
</reference>
<dbReference type="EMBL" id="FXAH01000003">
    <property type="protein sequence ID" value="SMF12691.1"/>
    <property type="molecule type" value="Genomic_DNA"/>
</dbReference>
<evidence type="ECO:0000313" key="2">
    <source>
        <dbReference type="Proteomes" id="UP000192911"/>
    </source>
</evidence>
<dbReference type="AlphaFoldDB" id="A0A1X7DC68"/>
<protein>
    <submittedName>
        <fullName evidence="1">Uncharacterized protein</fullName>
    </submittedName>
</protein>
<dbReference type="GeneID" id="95548779"/>
<name>A0A1X7DC68_TRICW</name>
<evidence type="ECO:0000313" key="1">
    <source>
        <dbReference type="EMBL" id="SMF12691.1"/>
    </source>
</evidence>
<proteinExistence type="predicted"/>
<dbReference type="OrthoDB" id="8774117at2"/>
<gene>
    <name evidence="1" type="ORF">SAMN06295900_1039</name>
</gene>
<accession>A0A1X7DC68</accession>
<organism evidence="1 2">
    <name type="scientific">Trinickia caryophylli</name>
    <name type="common">Paraburkholderia caryophylli</name>
    <dbReference type="NCBI Taxonomy" id="28094"/>
    <lineage>
        <taxon>Bacteria</taxon>
        <taxon>Pseudomonadati</taxon>
        <taxon>Pseudomonadota</taxon>
        <taxon>Betaproteobacteria</taxon>
        <taxon>Burkholderiales</taxon>
        <taxon>Burkholderiaceae</taxon>
        <taxon>Trinickia</taxon>
    </lineage>
</organism>
<sequence length="178" mass="20152">MIEPFSFLAYQPDGQGLICAVTLIVEGDNVYGWYTGPAGGNFTAAYFVLDRYYSTHETAFYHSVENDVRSDWVLAYPPLEIDAGRHSPVPEDVSHELERVQGAFAAEWLFYCDDTAAAADVEWYRMRSLPVTYAGIRCEKLSKLDPVGVFWTYGSPGLDMNIIDFLRKRWPLDYALAP</sequence>